<dbReference type="InterPro" id="IPR007833">
    <property type="entry name" value="Capsule_polysaccharide_synth"/>
</dbReference>
<name>A0A494WDF9_9SPHN</name>
<evidence type="ECO:0000313" key="1">
    <source>
        <dbReference type="EMBL" id="BBD98752.1"/>
    </source>
</evidence>
<dbReference type="CDD" id="cd16441">
    <property type="entry name" value="beta_Kdo_transferase_KpsS"/>
    <property type="match status" value="1"/>
</dbReference>
<dbReference type="GO" id="GO:0015774">
    <property type="term" value="P:polysaccharide transport"/>
    <property type="evidence" value="ECO:0007669"/>
    <property type="project" value="InterPro"/>
</dbReference>
<dbReference type="EMBL" id="AP018664">
    <property type="protein sequence ID" value="BBD98752.1"/>
    <property type="molecule type" value="Genomic_DNA"/>
</dbReference>
<accession>A0A494WDF9</accession>
<protein>
    <submittedName>
        <fullName evidence="1">Capsular biosynthesis protein</fullName>
    </submittedName>
</protein>
<evidence type="ECO:0000313" key="2">
    <source>
        <dbReference type="Proteomes" id="UP000279959"/>
    </source>
</evidence>
<dbReference type="Pfam" id="PF05159">
    <property type="entry name" value="Capsule_synth"/>
    <property type="match status" value="1"/>
</dbReference>
<proteinExistence type="predicted"/>
<sequence>MAETRFKTFLFLQGPHGPFFSMLADALRAKGHGALRININGGDKVDWPGEGATDYRGTLNDWPLYFDDFVVNHGVTDLILYGDCRPYHTSAHGMARLRGIRVHVMEEGYIRPDFMTLQDDGVNGNSTLPLDPQWYRDQAKGLPPLRLDETPVPSTFRQRARNTMRNGLAAAAMGLYFPHYRTHRPHSMLAESVGWFRKLAGRDAERRRSAETWASVRDEAFFTLPLQLNSDYQIRVHSPFGDMRAALRFVIKSFAHHAPAHTHLVVKRHPLDAGLVGWGRLTKKLARRYGVADRVAYLADWDIAEVVELSLGVVTVNSTVGTLALNRAKPVAVMGHAVYKVPGVVHGGPLDDFWSRPQAPDCELYGCFRQVLEDRCLIRGGLLSDVGLNMLIENALPRLIGDRDAGKVSADSALPPPHKAWKVVAAAE</sequence>
<keyword evidence="2" id="KW-1185">Reference proteome</keyword>
<dbReference type="KEGG" id="sami:SAMIE_1022530"/>
<dbReference type="GO" id="GO:0000271">
    <property type="term" value="P:polysaccharide biosynthetic process"/>
    <property type="evidence" value="ECO:0007669"/>
    <property type="project" value="InterPro"/>
</dbReference>
<dbReference type="RefSeq" id="WP_083952594.1">
    <property type="nucleotide sequence ID" value="NZ_AP018664.1"/>
</dbReference>
<dbReference type="Proteomes" id="UP000279959">
    <property type="component" value="Chromosome"/>
</dbReference>
<dbReference type="AlphaFoldDB" id="A0A494WDF9"/>
<organism evidence="1 2">
    <name type="scientific">Sphingobium amiense</name>
    <dbReference type="NCBI Taxonomy" id="135719"/>
    <lineage>
        <taxon>Bacteria</taxon>
        <taxon>Pseudomonadati</taxon>
        <taxon>Pseudomonadota</taxon>
        <taxon>Alphaproteobacteria</taxon>
        <taxon>Sphingomonadales</taxon>
        <taxon>Sphingomonadaceae</taxon>
        <taxon>Sphingobium</taxon>
    </lineage>
</organism>
<reference evidence="1 2" key="1">
    <citation type="submission" date="2018-05" db="EMBL/GenBank/DDBJ databases">
        <title>Complete Genome Sequence of the Nonylphenol-Degrading Bacterium Sphingobium amiense DSM 16289T.</title>
        <authorList>
            <person name="Ootsuka M."/>
            <person name="Nishizawa T."/>
            <person name="Ohta H."/>
        </authorList>
    </citation>
    <scope>NUCLEOTIDE SEQUENCE [LARGE SCALE GENOMIC DNA]</scope>
    <source>
        <strain evidence="1 2">DSM 16289</strain>
    </source>
</reference>
<gene>
    <name evidence="1" type="ORF">SAMIE_1022530</name>
</gene>